<dbReference type="EMBL" id="JABSTQ010009155">
    <property type="protein sequence ID" value="KAG0432417.1"/>
    <property type="molecule type" value="Genomic_DNA"/>
</dbReference>
<evidence type="ECO:0000313" key="2">
    <source>
        <dbReference type="Proteomes" id="UP000805193"/>
    </source>
</evidence>
<keyword evidence="2" id="KW-1185">Reference proteome</keyword>
<dbReference type="Proteomes" id="UP000805193">
    <property type="component" value="Unassembled WGS sequence"/>
</dbReference>
<sequence length="148" mass="16434">MRYMRYLAIVHPLVSRVQQSKARAKRILLGVWAGPCLLAAPFCTRPRQSPTPCGPSTGVSRGGAASSPSSRDLEVSAPQCFCNVRTTPSKLPFFADVRGYYACLFLLMYLLPLAFIGWTCGRIARCLLRGISLTRQGSLRRQEANRRK</sequence>
<protein>
    <submittedName>
        <fullName evidence="1">Uncharacterized protein</fullName>
    </submittedName>
</protein>
<organism evidence="1 2">
    <name type="scientific">Ixodes persulcatus</name>
    <name type="common">Taiga tick</name>
    <dbReference type="NCBI Taxonomy" id="34615"/>
    <lineage>
        <taxon>Eukaryota</taxon>
        <taxon>Metazoa</taxon>
        <taxon>Ecdysozoa</taxon>
        <taxon>Arthropoda</taxon>
        <taxon>Chelicerata</taxon>
        <taxon>Arachnida</taxon>
        <taxon>Acari</taxon>
        <taxon>Parasitiformes</taxon>
        <taxon>Ixodida</taxon>
        <taxon>Ixodoidea</taxon>
        <taxon>Ixodidae</taxon>
        <taxon>Ixodinae</taxon>
        <taxon>Ixodes</taxon>
    </lineage>
</organism>
<comment type="caution">
    <text evidence="1">The sequence shown here is derived from an EMBL/GenBank/DDBJ whole genome shotgun (WGS) entry which is preliminary data.</text>
</comment>
<accession>A0AC60QHI8</accession>
<feature type="non-terminal residue" evidence="1">
    <location>
        <position position="148"/>
    </location>
</feature>
<name>A0AC60QHI8_IXOPE</name>
<reference evidence="1 2" key="1">
    <citation type="journal article" date="2020" name="Cell">
        <title>Large-Scale Comparative Analyses of Tick Genomes Elucidate Their Genetic Diversity and Vector Capacities.</title>
        <authorList>
            <consortium name="Tick Genome and Microbiome Consortium (TIGMIC)"/>
            <person name="Jia N."/>
            <person name="Wang J."/>
            <person name="Shi W."/>
            <person name="Du L."/>
            <person name="Sun Y."/>
            <person name="Zhan W."/>
            <person name="Jiang J.F."/>
            <person name="Wang Q."/>
            <person name="Zhang B."/>
            <person name="Ji P."/>
            <person name="Bell-Sakyi L."/>
            <person name="Cui X.M."/>
            <person name="Yuan T.T."/>
            <person name="Jiang B.G."/>
            <person name="Yang W.F."/>
            <person name="Lam T.T."/>
            <person name="Chang Q.C."/>
            <person name="Ding S.J."/>
            <person name="Wang X.J."/>
            <person name="Zhu J.G."/>
            <person name="Ruan X.D."/>
            <person name="Zhao L."/>
            <person name="Wei J.T."/>
            <person name="Ye R.Z."/>
            <person name="Que T.C."/>
            <person name="Du C.H."/>
            <person name="Zhou Y.H."/>
            <person name="Cheng J.X."/>
            <person name="Dai P.F."/>
            <person name="Guo W.B."/>
            <person name="Han X.H."/>
            <person name="Huang E.J."/>
            <person name="Li L.F."/>
            <person name="Wei W."/>
            <person name="Gao Y.C."/>
            <person name="Liu J.Z."/>
            <person name="Shao H.Z."/>
            <person name="Wang X."/>
            <person name="Wang C.C."/>
            <person name="Yang T.C."/>
            <person name="Huo Q.B."/>
            <person name="Li W."/>
            <person name="Chen H.Y."/>
            <person name="Chen S.E."/>
            <person name="Zhou L.G."/>
            <person name="Ni X.B."/>
            <person name="Tian J.H."/>
            <person name="Sheng Y."/>
            <person name="Liu T."/>
            <person name="Pan Y.S."/>
            <person name="Xia L.Y."/>
            <person name="Li J."/>
            <person name="Zhao F."/>
            <person name="Cao W.C."/>
        </authorList>
    </citation>
    <scope>NUCLEOTIDE SEQUENCE [LARGE SCALE GENOMIC DNA]</scope>
    <source>
        <strain evidence="1">Iper-2018</strain>
    </source>
</reference>
<evidence type="ECO:0000313" key="1">
    <source>
        <dbReference type="EMBL" id="KAG0432417.1"/>
    </source>
</evidence>
<gene>
    <name evidence="1" type="ORF">HPB47_020855</name>
</gene>
<proteinExistence type="predicted"/>